<evidence type="ECO:0000259" key="6">
    <source>
        <dbReference type="Pfam" id="PF04055"/>
    </source>
</evidence>
<keyword evidence="2" id="KW-0479">Metal-binding</keyword>
<proteinExistence type="inferred from homology"/>
<protein>
    <recommendedName>
        <fullName evidence="6">Radical SAM core domain-containing protein</fullName>
    </recommendedName>
</protein>
<dbReference type="Gene3D" id="3.20.20.70">
    <property type="entry name" value="Aldolase class I"/>
    <property type="match status" value="1"/>
</dbReference>
<dbReference type="SUPFAM" id="SSF102114">
    <property type="entry name" value="Radical SAM enzymes"/>
    <property type="match status" value="1"/>
</dbReference>
<name>X1PIQ8_9ZZZZ</name>
<evidence type="ECO:0000256" key="5">
    <source>
        <dbReference type="ARBA" id="ARBA00023601"/>
    </source>
</evidence>
<comment type="caution">
    <text evidence="7">The sequence shown here is derived from an EMBL/GenBank/DDBJ whole genome shotgun (WGS) entry which is preliminary data.</text>
</comment>
<gene>
    <name evidence="7" type="ORF">S06H3_44358</name>
</gene>
<evidence type="ECO:0000256" key="3">
    <source>
        <dbReference type="ARBA" id="ARBA00023004"/>
    </source>
</evidence>
<reference evidence="7" key="1">
    <citation type="journal article" date="2014" name="Front. Microbiol.">
        <title>High frequency of phylogenetically diverse reductive dehalogenase-homologous genes in deep subseafloor sedimentary metagenomes.</title>
        <authorList>
            <person name="Kawai M."/>
            <person name="Futagami T."/>
            <person name="Toyoda A."/>
            <person name="Takaki Y."/>
            <person name="Nishi S."/>
            <person name="Hori S."/>
            <person name="Arai W."/>
            <person name="Tsubouchi T."/>
            <person name="Morono Y."/>
            <person name="Uchiyama I."/>
            <person name="Ito T."/>
            <person name="Fujiyama A."/>
            <person name="Inagaki F."/>
            <person name="Takami H."/>
        </authorList>
    </citation>
    <scope>NUCLEOTIDE SEQUENCE</scope>
    <source>
        <strain evidence="7">Expedition CK06-06</strain>
    </source>
</reference>
<comment type="similarity">
    <text evidence="5">Belongs to the radical SAM superfamily. Anaerobic sulfatase-maturating enzyme family.</text>
</comment>
<dbReference type="GO" id="GO:0016491">
    <property type="term" value="F:oxidoreductase activity"/>
    <property type="evidence" value="ECO:0007669"/>
    <property type="project" value="InterPro"/>
</dbReference>
<sequence length="180" mass="21198">MTKSLAKKTVDFIFSIPHPSRKVHIEFQGGEPLLRWDIVKYIVEYTKKKSKKMRFTSPSFSITTNLLLMNEKIAKDIVRYNKNKILFRITTSLDGPKTIHDSQRKYLNNKGSYEEVIYWVDILQKKYKIPLSVISVITQNSLGYEKEIVDELIKHNLINFKFLPVNLIGRLYDNLSEEKR</sequence>
<dbReference type="PANTHER" id="PTHR43273:SF3">
    <property type="entry name" value="ANAEROBIC SULFATASE-MATURATING ENZYME HOMOLOG ASLB-RELATED"/>
    <property type="match status" value="1"/>
</dbReference>
<feature type="domain" description="Radical SAM core" evidence="6">
    <location>
        <begin position="22"/>
        <end position="129"/>
    </location>
</feature>
<dbReference type="EMBL" id="BARV01027581">
    <property type="protein sequence ID" value="GAI38920.1"/>
    <property type="molecule type" value="Genomic_DNA"/>
</dbReference>
<keyword evidence="1" id="KW-0949">S-adenosyl-L-methionine</keyword>
<dbReference type="AlphaFoldDB" id="X1PIQ8"/>
<dbReference type="GO" id="GO:0051536">
    <property type="term" value="F:iron-sulfur cluster binding"/>
    <property type="evidence" value="ECO:0007669"/>
    <property type="project" value="UniProtKB-KW"/>
</dbReference>
<evidence type="ECO:0000313" key="7">
    <source>
        <dbReference type="EMBL" id="GAI38920.1"/>
    </source>
</evidence>
<evidence type="ECO:0000256" key="4">
    <source>
        <dbReference type="ARBA" id="ARBA00023014"/>
    </source>
</evidence>
<keyword evidence="3" id="KW-0408">Iron</keyword>
<evidence type="ECO:0000256" key="2">
    <source>
        <dbReference type="ARBA" id="ARBA00022723"/>
    </source>
</evidence>
<dbReference type="GO" id="GO:0046872">
    <property type="term" value="F:metal ion binding"/>
    <property type="evidence" value="ECO:0007669"/>
    <property type="project" value="UniProtKB-KW"/>
</dbReference>
<keyword evidence="4" id="KW-0411">Iron-sulfur</keyword>
<organism evidence="7">
    <name type="scientific">marine sediment metagenome</name>
    <dbReference type="NCBI Taxonomy" id="412755"/>
    <lineage>
        <taxon>unclassified sequences</taxon>
        <taxon>metagenomes</taxon>
        <taxon>ecological metagenomes</taxon>
    </lineage>
</organism>
<dbReference type="CDD" id="cd01335">
    <property type="entry name" value="Radical_SAM"/>
    <property type="match status" value="1"/>
</dbReference>
<dbReference type="PANTHER" id="PTHR43273">
    <property type="entry name" value="ANAEROBIC SULFATASE-MATURATING ENZYME HOMOLOG ASLB-RELATED"/>
    <property type="match status" value="1"/>
</dbReference>
<evidence type="ECO:0000256" key="1">
    <source>
        <dbReference type="ARBA" id="ARBA00022691"/>
    </source>
</evidence>
<dbReference type="InterPro" id="IPR013785">
    <property type="entry name" value="Aldolase_TIM"/>
</dbReference>
<dbReference type="InterPro" id="IPR058240">
    <property type="entry name" value="rSAM_sf"/>
</dbReference>
<accession>X1PIQ8</accession>
<dbReference type="Pfam" id="PF04055">
    <property type="entry name" value="Radical_SAM"/>
    <property type="match status" value="1"/>
</dbReference>
<dbReference type="InterPro" id="IPR007197">
    <property type="entry name" value="rSAM"/>
</dbReference>
<dbReference type="InterPro" id="IPR023867">
    <property type="entry name" value="Sulphatase_maturase_rSAM"/>
</dbReference>